<keyword evidence="1" id="KW-0472">Membrane</keyword>
<evidence type="ECO:0000313" key="2">
    <source>
        <dbReference type="EMBL" id="KAG8590835.1"/>
    </source>
</evidence>
<evidence type="ECO:0000256" key="1">
    <source>
        <dbReference type="SAM" id="Phobius"/>
    </source>
</evidence>
<comment type="caution">
    <text evidence="2">The sequence shown here is derived from an EMBL/GenBank/DDBJ whole genome shotgun (WGS) entry which is preliminary data.</text>
</comment>
<gene>
    <name evidence="2" type="ORF">GDO81_006929</name>
</gene>
<keyword evidence="1" id="KW-0812">Transmembrane</keyword>
<accession>A0AAV7D1M6</accession>
<evidence type="ECO:0008006" key="4">
    <source>
        <dbReference type="Google" id="ProtNLM"/>
    </source>
</evidence>
<evidence type="ECO:0000313" key="3">
    <source>
        <dbReference type="Proteomes" id="UP000824782"/>
    </source>
</evidence>
<dbReference type="EMBL" id="WNYA01000002">
    <property type="protein sequence ID" value="KAG8590835.1"/>
    <property type="molecule type" value="Genomic_DNA"/>
</dbReference>
<dbReference type="AlphaFoldDB" id="A0AAV7D1M6"/>
<feature type="transmembrane region" description="Helical" evidence="1">
    <location>
        <begin position="22"/>
        <end position="40"/>
    </location>
</feature>
<keyword evidence="1" id="KW-1133">Transmembrane helix</keyword>
<reference evidence="2" key="1">
    <citation type="thesis" date="2020" institute="ProQuest LLC" country="789 East Eisenhower Parkway, Ann Arbor, MI, USA">
        <title>Comparative Genomics and Chromosome Evolution.</title>
        <authorList>
            <person name="Mudd A.B."/>
        </authorList>
    </citation>
    <scope>NUCLEOTIDE SEQUENCE</scope>
    <source>
        <strain evidence="2">237g6f4</strain>
        <tissue evidence="2">Blood</tissue>
    </source>
</reference>
<protein>
    <recommendedName>
        <fullName evidence="4">ATP synthase F0 subunit 8</fullName>
    </recommendedName>
</protein>
<proteinExistence type="predicted"/>
<organism evidence="2 3">
    <name type="scientific">Engystomops pustulosus</name>
    <name type="common">Tungara frog</name>
    <name type="synonym">Physalaemus pustulosus</name>
    <dbReference type="NCBI Taxonomy" id="76066"/>
    <lineage>
        <taxon>Eukaryota</taxon>
        <taxon>Metazoa</taxon>
        <taxon>Chordata</taxon>
        <taxon>Craniata</taxon>
        <taxon>Vertebrata</taxon>
        <taxon>Euteleostomi</taxon>
        <taxon>Amphibia</taxon>
        <taxon>Batrachia</taxon>
        <taxon>Anura</taxon>
        <taxon>Neobatrachia</taxon>
        <taxon>Hyloidea</taxon>
        <taxon>Leptodactylidae</taxon>
        <taxon>Leiuperinae</taxon>
        <taxon>Engystomops</taxon>
    </lineage>
</organism>
<name>A0AAV7D1M6_ENGPU</name>
<keyword evidence="3" id="KW-1185">Reference proteome</keyword>
<sequence>MKKDGIHGFLGWRFLLNMMQQFLWYSFSVGFFLLVFYVFMRLFHAVRPEYPLLNLRRIFLSETVDVLQNLLHPYLKLRVLGVKPS</sequence>
<dbReference type="Proteomes" id="UP000824782">
    <property type="component" value="Unassembled WGS sequence"/>
</dbReference>